<dbReference type="AlphaFoldDB" id="A0A9P6GXL9"/>
<accession>A0A9P6GXL9</accession>
<protein>
    <submittedName>
        <fullName evidence="2">Uncharacterized protein</fullName>
    </submittedName>
</protein>
<sequence length="324" mass="38297">MILLSIIIQRRSNNKKIKEKHKSKKTSEKSAEIINLLVDNEIKDNKKDNKQADEEEVPPSELVPKIKPKQTENDFYSMVSQFKNNNDVAFFAKDVHNSYNYLYCFKKAPFECHFVRVKKNEASFKDYLVSKNIELVKKWDDKDFYYFTSDNTGLDHYVTGVISGAIRLSNSVIFGNLLKIIRKFPYRQILRGVYKNDQKVSHFLFSYVVLVLIKIYRYYLRNIIDMESSLYRDILSVFNGKILLEKTDPQTEQVFLFFQYVFKELDLPSINKDESYQKLKQYVVHNEMLEKLDNMSVSFEGIIEDIPFNMIEHIFDSYCAVAMN</sequence>
<keyword evidence="3" id="KW-1185">Reference proteome</keyword>
<proteinExistence type="predicted"/>
<feature type="region of interest" description="Disordered" evidence="1">
    <location>
        <begin position="45"/>
        <end position="64"/>
    </location>
</feature>
<evidence type="ECO:0000313" key="2">
    <source>
        <dbReference type="EMBL" id="KAF9761673.1"/>
    </source>
</evidence>
<comment type="caution">
    <text evidence="2">The sequence shown here is derived from an EMBL/GenBank/DDBJ whole genome shotgun (WGS) entry which is preliminary data.</text>
</comment>
<name>A0A9P6GXL9_9MICR</name>
<evidence type="ECO:0000256" key="1">
    <source>
        <dbReference type="SAM" id="MobiDB-lite"/>
    </source>
</evidence>
<dbReference type="Proteomes" id="UP000740883">
    <property type="component" value="Unassembled WGS sequence"/>
</dbReference>
<gene>
    <name evidence="2" type="ORF">NGRA_2464</name>
</gene>
<dbReference type="EMBL" id="SBJO01000278">
    <property type="protein sequence ID" value="KAF9761673.1"/>
    <property type="molecule type" value="Genomic_DNA"/>
</dbReference>
<evidence type="ECO:0000313" key="3">
    <source>
        <dbReference type="Proteomes" id="UP000740883"/>
    </source>
</evidence>
<reference evidence="2 3" key="1">
    <citation type="journal article" date="2020" name="Genome Biol. Evol.">
        <title>Comparative genomics of strictly vertically transmitted, feminizing microsporidia endosymbionts of amphipod crustaceans.</title>
        <authorList>
            <person name="Cormier A."/>
            <person name="Chebbi M.A."/>
            <person name="Giraud I."/>
            <person name="Wattier R."/>
            <person name="Teixeira M."/>
            <person name="Gilbert C."/>
            <person name="Rigaud T."/>
            <person name="Cordaux R."/>
        </authorList>
    </citation>
    <scope>NUCLEOTIDE SEQUENCE [LARGE SCALE GENOMIC DNA]</scope>
    <source>
        <strain evidence="2 3">Ou3-Ou53</strain>
    </source>
</reference>
<organism evidence="2 3">
    <name type="scientific">Nosema granulosis</name>
    <dbReference type="NCBI Taxonomy" id="83296"/>
    <lineage>
        <taxon>Eukaryota</taxon>
        <taxon>Fungi</taxon>
        <taxon>Fungi incertae sedis</taxon>
        <taxon>Microsporidia</taxon>
        <taxon>Nosematidae</taxon>
        <taxon>Nosema</taxon>
    </lineage>
</organism>